<evidence type="ECO:0000259" key="5">
    <source>
        <dbReference type="PROSITE" id="PS50893"/>
    </source>
</evidence>
<evidence type="ECO:0000256" key="4">
    <source>
        <dbReference type="ARBA" id="ARBA00022840"/>
    </source>
</evidence>
<dbReference type="InterPro" id="IPR003439">
    <property type="entry name" value="ABC_transporter-like_ATP-bd"/>
</dbReference>
<reference evidence="6 7" key="1">
    <citation type="submission" date="2016-09" db="EMBL/GenBank/DDBJ databases">
        <title>Genome Sequence of the Lactobacillus fermentum strain NCC2970 (CNCM I-5068).</title>
        <authorList>
            <person name="Barretto C."/>
            <person name="Ngom-Bru C."/>
            <person name="Genevaz A."/>
            <person name="Fournier C."/>
            <person name="Moine D."/>
            <person name="Kassam M."/>
            <person name="Iltis A."/>
            <person name="Sagory-Zalkind P."/>
            <person name="Faucherand G."/>
            <person name="Descombes P."/>
            <person name="Duboux S."/>
        </authorList>
    </citation>
    <scope>NUCLEOTIDE SEQUENCE [LARGE SCALE GENOMIC DNA]</scope>
    <source>
        <strain evidence="6 7">NCC2970</strain>
    </source>
</reference>
<dbReference type="PATRIC" id="fig|1613.112.peg.1430"/>
<comment type="similarity">
    <text evidence="1">Belongs to the ABC transporter superfamily.</text>
</comment>
<dbReference type="Gene3D" id="3.40.50.300">
    <property type="entry name" value="P-loop containing nucleotide triphosphate hydrolases"/>
    <property type="match status" value="1"/>
</dbReference>
<dbReference type="PROSITE" id="PS50893">
    <property type="entry name" value="ABC_TRANSPORTER_2"/>
    <property type="match status" value="1"/>
</dbReference>
<evidence type="ECO:0000313" key="6">
    <source>
        <dbReference type="EMBL" id="AOR74816.1"/>
    </source>
</evidence>
<dbReference type="InterPro" id="IPR003593">
    <property type="entry name" value="AAA+_ATPase"/>
</dbReference>
<dbReference type="InterPro" id="IPR027417">
    <property type="entry name" value="P-loop_NTPase"/>
</dbReference>
<dbReference type="PANTHER" id="PTHR43166:SF4">
    <property type="entry name" value="PHOSPHONATES IMPORT ATP-BINDING PROTEIN PHNC"/>
    <property type="match status" value="1"/>
</dbReference>
<name>A0A1D7ZY66_LIMFE</name>
<dbReference type="SUPFAM" id="SSF52540">
    <property type="entry name" value="P-loop containing nucleoside triphosphate hydrolases"/>
    <property type="match status" value="1"/>
</dbReference>
<dbReference type="InterPro" id="IPR017871">
    <property type="entry name" value="ABC_transporter-like_CS"/>
</dbReference>
<keyword evidence="2" id="KW-0813">Transport</keyword>
<evidence type="ECO:0000313" key="7">
    <source>
        <dbReference type="Proteomes" id="UP000094714"/>
    </source>
</evidence>
<keyword evidence="6" id="KW-0378">Hydrolase</keyword>
<gene>
    <name evidence="6" type="ORF">LACFE_CDS1365</name>
</gene>
<accession>A0A1D7ZY66</accession>
<dbReference type="EMBL" id="CP017151">
    <property type="protein sequence ID" value="AOR74816.1"/>
    <property type="molecule type" value="Genomic_DNA"/>
</dbReference>
<dbReference type="InterPro" id="IPR050086">
    <property type="entry name" value="MetN_ABC_transporter-like"/>
</dbReference>
<feature type="domain" description="ABC transporter" evidence="5">
    <location>
        <begin position="11"/>
        <end position="223"/>
    </location>
</feature>
<evidence type="ECO:0000256" key="3">
    <source>
        <dbReference type="ARBA" id="ARBA00022741"/>
    </source>
</evidence>
<dbReference type="EC" id="3.6.3.41" evidence="6"/>
<evidence type="ECO:0000256" key="1">
    <source>
        <dbReference type="ARBA" id="ARBA00005417"/>
    </source>
</evidence>
<dbReference type="EC" id="3.6.3.17" evidence="6"/>
<evidence type="ECO:0000256" key="2">
    <source>
        <dbReference type="ARBA" id="ARBA00022448"/>
    </source>
</evidence>
<organism evidence="6 7">
    <name type="scientific">Limosilactobacillus fermentum</name>
    <name type="common">Lactobacillus fermentum</name>
    <dbReference type="NCBI Taxonomy" id="1613"/>
    <lineage>
        <taxon>Bacteria</taxon>
        <taxon>Bacillati</taxon>
        <taxon>Bacillota</taxon>
        <taxon>Bacilli</taxon>
        <taxon>Lactobacillales</taxon>
        <taxon>Lactobacillaceae</taxon>
        <taxon>Limosilactobacillus</taxon>
    </lineage>
</organism>
<protein>
    <submittedName>
        <fullName evidence="6">ABC superfamily ATP binding cassette transporter, ABC protein</fullName>
        <ecNumber evidence="6">3.6.3.17</ecNumber>
        <ecNumber evidence="6">3.6.3.28</ecNumber>
        <ecNumber evidence="6">3.6.3.41</ecNumber>
    </submittedName>
</protein>
<dbReference type="AlphaFoldDB" id="A0A1D7ZY66"/>
<sequence length="223" mass="24247">MLQVIGGIEMLEIKDLKKSFDGRRILNGVDLTVEDGEILSIVGPSGAGKTTLLRCITGLESADSGTFLIDGQPFDPQGTEESDAVIGVVFQDFNLFPHLSVLENITLAPTMVLKQSKDEANKKAAELLEELGLTGLGDHYPFQLSGGQKQRVAIARALAMNPRILCYDEPTSALDPNLRDEVANLLLSLKKEGMTQLVVTHDMDFAEKIADKILKVQALDARK</sequence>
<dbReference type="Proteomes" id="UP000094714">
    <property type="component" value="Chromosome"/>
</dbReference>
<keyword evidence="4" id="KW-0067">ATP-binding</keyword>
<dbReference type="GO" id="GO:0005524">
    <property type="term" value="F:ATP binding"/>
    <property type="evidence" value="ECO:0007669"/>
    <property type="project" value="UniProtKB-KW"/>
</dbReference>
<dbReference type="GO" id="GO:0016887">
    <property type="term" value="F:ATP hydrolysis activity"/>
    <property type="evidence" value="ECO:0007669"/>
    <property type="project" value="InterPro"/>
</dbReference>
<dbReference type="Pfam" id="PF00005">
    <property type="entry name" value="ABC_tran"/>
    <property type="match status" value="1"/>
</dbReference>
<dbReference type="PANTHER" id="PTHR43166">
    <property type="entry name" value="AMINO ACID IMPORT ATP-BINDING PROTEIN"/>
    <property type="match status" value="1"/>
</dbReference>
<proteinExistence type="inferred from homology"/>
<keyword evidence="3" id="KW-0547">Nucleotide-binding</keyword>
<dbReference type="PROSITE" id="PS00211">
    <property type="entry name" value="ABC_TRANSPORTER_1"/>
    <property type="match status" value="1"/>
</dbReference>
<dbReference type="SMART" id="SM00382">
    <property type="entry name" value="AAA"/>
    <property type="match status" value="1"/>
</dbReference>
<dbReference type="EC" id="3.6.3.28" evidence="6"/>